<organism evidence="11 12">
    <name type="scientific">Neolecta irregularis (strain DAH-3)</name>
    <dbReference type="NCBI Taxonomy" id="1198029"/>
    <lineage>
        <taxon>Eukaryota</taxon>
        <taxon>Fungi</taxon>
        <taxon>Dikarya</taxon>
        <taxon>Ascomycota</taxon>
        <taxon>Taphrinomycotina</taxon>
        <taxon>Neolectales</taxon>
        <taxon>Neolectaceae</taxon>
        <taxon>Neolecta</taxon>
    </lineage>
</organism>
<dbReference type="FunFam" id="1.20.58.1020:FF:000001">
    <property type="entry name" value="DNA replication complex GINS protein PSF2"/>
    <property type="match status" value="1"/>
</dbReference>
<evidence type="ECO:0000256" key="4">
    <source>
        <dbReference type="ARBA" id="ARBA00022705"/>
    </source>
</evidence>
<dbReference type="STRING" id="1198029.A0A1U7LVV8"/>
<evidence type="ECO:0000256" key="3">
    <source>
        <dbReference type="ARBA" id="ARBA00015139"/>
    </source>
</evidence>
<dbReference type="Proteomes" id="UP000186594">
    <property type="component" value="Unassembled WGS sequence"/>
</dbReference>
<dbReference type="InterPro" id="IPR021151">
    <property type="entry name" value="GINS_A"/>
</dbReference>
<feature type="domain" description="DNA replication complex GINS protein PSF2 N-terminal" evidence="10">
    <location>
        <begin position="12"/>
        <end position="71"/>
    </location>
</feature>
<dbReference type="InterPro" id="IPR007257">
    <property type="entry name" value="GINS_Psf2"/>
</dbReference>
<comment type="subcellular location">
    <subcellularLocation>
        <location evidence="1 7">Nucleus</location>
    </subcellularLocation>
</comment>
<reference evidence="11 12" key="1">
    <citation type="submission" date="2016-04" db="EMBL/GenBank/DDBJ databases">
        <title>Evolutionary innovation and constraint leading to complex multicellularity in the Ascomycota.</title>
        <authorList>
            <person name="Cisse O."/>
            <person name="Nguyen A."/>
            <person name="Hewitt D.A."/>
            <person name="Jedd G."/>
            <person name="Stajich J.E."/>
        </authorList>
    </citation>
    <scope>NUCLEOTIDE SEQUENCE [LARGE SCALE GENOMIC DNA]</scope>
    <source>
        <strain evidence="11 12">DAH-3</strain>
    </source>
</reference>
<dbReference type="CDD" id="cd21694">
    <property type="entry name" value="GINS_B_Psf2"/>
    <property type="match status" value="1"/>
</dbReference>
<dbReference type="PIRSF" id="PIRSF028998">
    <property type="entry name" value="GINS_Psf2_subgr"/>
    <property type="match status" value="1"/>
</dbReference>
<proteinExistence type="inferred from homology"/>
<feature type="region of interest" description="Disordered" evidence="8">
    <location>
        <begin position="178"/>
        <end position="200"/>
    </location>
</feature>
<dbReference type="Gene3D" id="3.40.5.50">
    <property type="match status" value="1"/>
</dbReference>
<keyword evidence="5" id="KW-0159">Chromosome partition</keyword>
<evidence type="ECO:0000256" key="5">
    <source>
        <dbReference type="ARBA" id="ARBA00022829"/>
    </source>
</evidence>
<dbReference type="OMA" id="DSLNCMY"/>
<dbReference type="SUPFAM" id="SSF158573">
    <property type="entry name" value="GINS helical bundle-like"/>
    <property type="match status" value="1"/>
</dbReference>
<dbReference type="Pfam" id="PF05916">
    <property type="entry name" value="Sld5"/>
    <property type="match status" value="1"/>
</dbReference>
<dbReference type="GO" id="GO:0071162">
    <property type="term" value="C:CMG complex"/>
    <property type="evidence" value="ECO:0007669"/>
    <property type="project" value="EnsemblFungi"/>
</dbReference>
<evidence type="ECO:0000256" key="8">
    <source>
        <dbReference type="SAM" id="MobiDB-lite"/>
    </source>
</evidence>
<dbReference type="AlphaFoldDB" id="A0A1U7LVV8"/>
<gene>
    <name evidence="11" type="ORF">NEOLI_002501</name>
</gene>
<comment type="caution">
    <text evidence="11">The sequence shown here is derived from an EMBL/GenBank/DDBJ whole genome shotgun (WGS) entry which is preliminary data.</text>
</comment>
<name>A0A1U7LVV8_NEOID</name>
<dbReference type="GO" id="GO:0000785">
    <property type="term" value="C:chromatin"/>
    <property type="evidence" value="ECO:0007669"/>
    <property type="project" value="EnsemblFungi"/>
</dbReference>
<sequence>MALPPQYRGVFTPQELSFSAENIKVQIVPRRAMNSIPLISGTIPQLRPPRRAEVPLWIAILLKQQRCANIVSPDWLSVDALKEKLDEETVPGAAFSALPFQWLEISEAILETASDDVEDADTVRRLLRDLREARQAKAREGLTGLNESHLQMDNLGWMEINEIRFVSRAMDQLRRIKAVKQDQEKASEDEMDASNGNDSD</sequence>
<evidence type="ECO:0000256" key="6">
    <source>
        <dbReference type="ARBA" id="ARBA00023242"/>
    </source>
</evidence>
<evidence type="ECO:0000259" key="9">
    <source>
        <dbReference type="Pfam" id="PF05916"/>
    </source>
</evidence>
<accession>A0A1U7LVV8</accession>
<dbReference type="CDD" id="cd11712">
    <property type="entry name" value="GINS_A_psf2"/>
    <property type="match status" value="1"/>
</dbReference>
<evidence type="ECO:0000256" key="7">
    <source>
        <dbReference type="PIRNR" id="PIRNR028998"/>
    </source>
</evidence>
<dbReference type="GO" id="GO:0043596">
    <property type="term" value="C:nuclear replication fork"/>
    <property type="evidence" value="ECO:0007669"/>
    <property type="project" value="EnsemblFungi"/>
</dbReference>
<dbReference type="GO" id="GO:0000727">
    <property type="term" value="P:double-strand break repair via break-induced replication"/>
    <property type="evidence" value="ECO:0007669"/>
    <property type="project" value="EnsemblFungi"/>
</dbReference>
<comment type="similarity">
    <text evidence="2 7">Belongs to the GINS2/PSF2 family.</text>
</comment>
<evidence type="ECO:0000313" key="11">
    <source>
        <dbReference type="EMBL" id="OLL26682.1"/>
    </source>
</evidence>
<feature type="domain" description="GINS subunit" evidence="9">
    <location>
        <begin position="75"/>
        <end position="173"/>
    </location>
</feature>
<feature type="compositionally biased region" description="Basic and acidic residues" evidence="8">
    <location>
        <begin position="178"/>
        <end position="188"/>
    </location>
</feature>
<dbReference type="PANTHER" id="PTHR12772">
    <property type="entry name" value="DNA REPLICATION COMPLEX GINS PROTEIN PSF2"/>
    <property type="match status" value="1"/>
</dbReference>
<dbReference type="EMBL" id="LXFE01000153">
    <property type="protein sequence ID" value="OLL26682.1"/>
    <property type="molecule type" value="Genomic_DNA"/>
</dbReference>
<evidence type="ECO:0000259" key="10">
    <source>
        <dbReference type="Pfam" id="PF25005"/>
    </source>
</evidence>
<comment type="subunit">
    <text evidence="7">Component of the GINS complex.</text>
</comment>
<dbReference type="Pfam" id="PF25005">
    <property type="entry name" value="PSF2_N"/>
    <property type="match status" value="1"/>
</dbReference>
<evidence type="ECO:0000256" key="2">
    <source>
        <dbReference type="ARBA" id="ARBA00010565"/>
    </source>
</evidence>
<dbReference type="FunFam" id="3.40.5.50:FF:000001">
    <property type="entry name" value="DNA replication complex GINS protein PSF2"/>
    <property type="match status" value="1"/>
</dbReference>
<keyword evidence="6 7" id="KW-0539">Nucleus</keyword>
<keyword evidence="12" id="KW-1185">Reference proteome</keyword>
<dbReference type="OrthoDB" id="1938138at2759"/>
<evidence type="ECO:0000313" key="12">
    <source>
        <dbReference type="Proteomes" id="UP000186594"/>
    </source>
</evidence>
<dbReference type="InterPro" id="IPR056784">
    <property type="entry name" value="PSF2_N"/>
</dbReference>
<dbReference type="PANTHER" id="PTHR12772:SF0">
    <property type="entry name" value="DNA REPLICATION COMPLEX GINS PROTEIN PSF2"/>
    <property type="match status" value="1"/>
</dbReference>
<protein>
    <recommendedName>
        <fullName evidence="3 7">DNA replication complex GINS protein PSF2</fullName>
    </recommendedName>
</protein>
<dbReference type="GO" id="GO:0007059">
    <property type="term" value="P:chromosome segregation"/>
    <property type="evidence" value="ECO:0007669"/>
    <property type="project" value="UniProtKB-KW"/>
</dbReference>
<dbReference type="InterPro" id="IPR036224">
    <property type="entry name" value="GINS_bundle-like_dom_sf"/>
</dbReference>
<dbReference type="Gene3D" id="1.20.58.1020">
    <property type="match status" value="1"/>
</dbReference>
<dbReference type="GO" id="GO:0033260">
    <property type="term" value="P:nuclear DNA replication"/>
    <property type="evidence" value="ECO:0007669"/>
    <property type="project" value="EnsemblFungi"/>
</dbReference>
<dbReference type="GO" id="GO:0000811">
    <property type="term" value="C:GINS complex"/>
    <property type="evidence" value="ECO:0007669"/>
    <property type="project" value="EnsemblFungi"/>
</dbReference>
<dbReference type="SUPFAM" id="SSF160059">
    <property type="entry name" value="PriA/YqbF domain"/>
    <property type="match status" value="1"/>
</dbReference>
<evidence type="ECO:0000256" key="1">
    <source>
        <dbReference type="ARBA" id="ARBA00004123"/>
    </source>
</evidence>
<keyword evidence="4 7" id="KW-0235">DNA replication</keyword>